<dbReference type="EMBL" id="JAKWFO010000008">
    <property type="protein sequence ID" value="KAI9634131.1"/>
    <property type="molecule type" value="Genomic_DNA"/>
</dbReference>
<feature type="signal peptide" evidence="2">
    <location>
        <begin position="1"/>
        <end position="23"/>
    </location>
</feature>
<dbReference type="GO" id="GO:0016787">
    <property type="term" value="F:hydrolase activity"/>
    <property type="evidence" value="ECO:0007669"/>
    <property type="project" value="UniProtKB-KW"/>
</dbReference>
<evidence type="ECO:0000313" key="5">
    <source>
        <dbReference type="Proteomes" id="UP001164286"/>
    </source>
</evidence>
<dbReference type="Proteomes" id="UP001164286">
    <property type="component" value="Unassembled WGS sequence"/>
</dbReference>
<dbReference type="InterPro" id="IPR017853">
    <property type="entry name" value="GH"/>
</dbReference>
<dbReference type="InterPro" id="IPR053183">
    <property type="entry name" value="ASL1"/>
</dbReference>
<evidence type="ECO:0000256" key="2">
    <source>
        <dbReference type="SAM" id="SignalP"/>
    </source>
</evidence>
<evidence type="ECO:0000259" key="3">
    <source>
        <dbReference type="Pfam" id="PF11790"/>
    </source>
</evidence>
<dbReference type="Gene3D" id="3.20.20.80">
    <property type="entry name" value="Glycosidases"/>
    <property type="match status" value="1"/>
</dbReference>
<keyword evidence="2" id="KW-0732">Signal</keyword>
<dbReference type="GO" id="GO:0009277">
    <property type="term" value="C:fungal-type cell wall"/>
    <property type="evidence" value="ECO:0007669"/>
    <property type="project" value="TreeGrafter"/>
</dbReference>
<dbReference type="GeneID" id="77729497"/>
<organism evidence="4 5">
    <name type="scientific">Dioszegia hungarica</name>
    <dbReference type="NCBI Taxonomy" id="4972"/>
    <lineage>
        <taxon>Eukaryota</taxon>
        <taxon>Fungi</taxon>
        <taxon>Dikarya</taxon>
        <taxon>Basidiomycota</taxon>
        <taxon>Agaricomycotina</taxon>
        <taxon>Tremellomycetes</taxon>
        <taxon>Tremellales</taxon>
        <taxon>Bulleribasidiaceae</taxon>
        <taxon>Dioszegia</taxon>
    </lineage>
</organism>
<keyword evidence="4" id="KW-0378">Hydrolase</keyword>
<reference evidence="4" key="1">
    <citation type="journal article" date="2022" name="G3 (Bethesda)">
        <title>High quality genome of the basidiomycete yeast Dioszegia hungarica PDD-24b-2 isolated from cloud water.</title>
        <authorList>
            <person name="Jarrige D."/>
            <person name="Haridas S."/>
            <person name="Bleykasten-Grosshans C."/>
            <person name="Joly M."/>
            <person name="Nadalig T."/>
            <person name="Sancelme M."/>
            <person name="Vuilleumier S."/>
            <person name="Grigoriev I.V."/>
            <person name="Amato P."/>
            <person name="Bringel F."/>
        </authorList>
    </citation>
    <scope>NUCLEOTIDE SEQUENCE</scope>
    <source>
        <strain evidence="4">PDD-24b-2</strain>
    </source>
</reference>
<feature type="chain" id="PRO_5041465159" evidence="2">
    <location>
        <begin position="24"/>
        <end position="350"/>
    </location>
</feature>
<sequence length="350" mass="36489">MKSFTVLLPLLLLLAADARPACGDKSKGRPAGGVQKGNARPRPTPDAGAPPMANPAPPAMSPAAPAPAEAKPPAAGADPADANENAAKPKPSAAPAAAPPPQAMPAAGGGGVSPVGLAINGDSKANVASFGGKIGWYYSWNMNTLTGTDGLEFVPMVWGKDAANAFDGKIPGGSTHILGFNEPDIGREFGGSSMSAAEAAPLHQKWTAKVPQGVKIGAPGVARGGNKWLKDFNSACGGKCKYDFTPAHWYGTNANDMIKDIKTFHSDFNAPIWLTEWACHDYGTGKICNVDEVKAFMTTAIKWFRSDEGKQIVERWSYFGAFPNYAQTNANGLENMDGTANEVGKLYGSL</sequence>
<feature type="compositionally biased region" description="Low complexity" evidence="1">
    <location>
        <begin position="61"/>
        <end position="96"/>
    </location>
</feature>
<keyword evidence="5" id="KW-1185">Reference proteome</keyword>
<feature type="domain" description="Asl1-like glycosyl hydrolase catalytic" evidence="3">
    <location>
        <begin position="116"/>
        <end position="347"/>
    </location>
</feature>
<dbReference type="PANTHER" id="PTHR34154">
    <property type="entry name" value="ALKALI-SENSITIVE LINKAGE PROTEIN 1"/>
    <property type="match status" value="1"/>
</dbReference>
<name>A0AA38H4U9_9TREE</name>
<gene>
    <name evidence="4" type="ORF">MKK02DRAFT_38803</name>
</gene>
<feature type="region of interest" description="Disordered" evidence="1">
    <location>
        <begin position="20"/>
        <end position="109"/>
    </location>
</feature>
<comment type="caution">
    <text evidence="4">The sequence shown here is derived from an EMBL/GenBank/DDBJ whole genome shotgun (WGS) entry which is preliminary data.</text>
</comment>
<protein>
    <submittedName>
        <fullName evidence="4">Glycosyl hydrolase catalytic core-domain-containing protein</fullName>
    </submittedName>
</protein>
<dbReference type="InterPro" id="IPR024655">
    <property type="entry name" value="Asl1_glyco_hydro_catalytic"/>
</dbReference>
<dbReference type="SUPFAM" id="SSF51445">
    <property type="entry name" value="(Trans)glycosidases"/>
    <property type="match status" value="1"/>
</dbReference>
<evidence type="ECO:0000256" key="1">
    <source>
        <dbReference type="SAM" id="MobiDB-lite"/>
    </source>
</evidence>
<dbReference type="PANTHER" id="PTHR34154:SF3">
    <property type="entry name" value="ALKALI-SENSITIVE LINKAGE PROTEIN 1"/>
    <property type="match status" value="1"/>
</dbReference>
<dbReference type="Pfam" id="PF11790">
    <property type="entry name" value="Glyco_hydro_cc"/>
    <property type="match status" value="1"/>
</dbReference>
<accession>A0AA38H4U9</accession>
<proteinExistence type="predicted"/>
<dbReference type="GO" id="GO:0071966">
    <property type="term" value="P:fungal-type cell wall polysaccharide metabolic process"/>
    <property type="evidence" value="ECO:0007669"/>
    <property type="project" value="TreeGrafter"/>
</dbReference>
<dbReference type="RefSeq" id="XP_052943908.1">
    <property type="nucleotide sequence ID" value="XM_053090292.1"/>
</dbReference>
<evidence type="ECO:0000313" key="4">
    <source>
        <dbReference type="EMBL" id="KAI9634131.1"/>
    </source>
</evidence>
<dbReference type="AlphaFoldDB" id="A0AA38H4U9"/>